<gene>
    <name evidence="3" type="ORF">RQX22_01005</name>
</gene>
<evidence type="ECO:0000313" key="4">
    <source>
        <dbReference type="Proteomes" id="UP001259572"/>
    </source>
</evidence>
<dbReference type="PROSITE" id="PS00166">
    <property type="entry name" value="ENOYL_COA_HYDRATASE"/>
    <property type="match status" value="1"/>
</dbReference>
<dbReference type="InterPro" id="IPR029045">
    <property type="entry name" value="ClpP/crotonase-like_dom_sf"/>
</dbReference>
<evidence type="ECO:0000256" key="1">
    <source>
        <dbReference type="ARBA" id="ARBA00005254"/>
    </source>
</evidence>
<reference evidence="3 4" key="1">
    <citation type="submission" date="2023-05" db="EMBL/GenBank/DDBJ databases">
        <authorList>
            <person name="Guo Y."/>
        </authorList>
    </citation>
    <scope>NUCLEOTIDE SEQUENCE [LARGE SCALE GENOMIC DNA]</scope>
    <source>
        <strain evidence="3 4">GR2756</strain>
    </source>
</reference>
<comment type="similarity">
    <text evidence="1 2">Belongs to the enoyl-CoA hydratase/isomerase family.</text>
</comment>
<dbReference type="Proteomes" id="UP001259572">
    <property type="component" value="Unassembled WGS sequence"/>
</dbReference>
<dbReference type="RefSeq" id="WP_315722831.1">
    <property type="nucleotide sequence ID" value="NZ_JAVUPU010000001.1"/>
</dbReference>
<keyword evidence="4" id="KW-1185">Reference proteome</keyword>
<evidence type="ECO:0000313" key="3">
    <source>
        <dbReference type="EMBL" id="MDT9597529.1"/>
    </source>
</evidence>
<dbReference type="InterPro" id="IPR001753">
    <property type="entry name" value="Enoyl-CoA_hydra/iso"/>
</dbReference>
<comment type="caution">
    <text evidence="3">The sequence shown here is derived from an EMBL/GenBank/DDBJ whole genome shotgun (WGS) entry which is preliminary data.</text>
</comment>
<dbReference type="Pfam" id="PF00378">
    <property type="entry name" value="ECH_1"/>
    <property type="match status" value="1"/>
</dbReference>
<evidence type="ECO:0000256" key="2">
    <source>
        <dbReference type="RuleBase" id="RU003707"/>
    </source>
</evidence>
<dbReference type="EMBL" id="JAVUPU010000001">
    <property type="protein sequence ID" value="MDT9597529.1"/>
    <property type="molecule type" value="Genomic_DNA"/>
</dbReference>
<accession>A0ABU3Q382</accession>
<dbReference type="SUPFAM" id="SSF52096">
    <property type="entry name" value="ClpP/crotonase"/>
    <property type="match status" value="1"/>
</dbReference>
<dbReference type="Gene3D" id="3.90.226.10">
    <property type="entry name" value="2-enoyl-CoA Hydratase, Chain A, domain 1"/>
    <property type="match status" value="1"/>
</dbReference>
<dbReference type="PANTHER" id="PTHR11941:SF54">
    <property type="entry name" value="ENOYL-COA HYDRATASE, MITOCHONDRIAL"/>
    <property type="match status" value="1"/>
</dbReference>
<dbReference type="PANTHER" id="PTHR11941">
    <property type="entry name" value="ENOYL-COA HYDRATASE-RELATED"/>
    <property type="match status" value="1"/>
</dbReference>
<organism evidence="3 4">
    <name type="scientific">Sphingosinicella rhizophila</name>
    <dbReference type="NCBI Taxonomy" id="3050082"/>
    <lineage>
        <taxon>Bacteria</taxon>
        <taxon>Pseudomonadati</taxon>
        <taxon>Pseudomonadota</taxon>
        <taxon>Alphaproteobacteria</taxon>
        <taxon>Sphingomonadales</taxon>
        <taxon>Sphingosinicellaceae</taxon>
        <taxon>Sphingosinicella</taxon>
    </lineage>
</organism>
<sequence>MFHLSIDSGLAHLRLNRPEARNAIAISQWSSLSTALDKAERSGARILVVAGDDNAFCAGADLSDFELLRDDAEERTRFRLAMREALARLRSIPIPTIAVIDGACFGAGVALAMACDFRIAATTATFGLPPAKLGLSYPQEDVRALVSLVGPGQAARLLFEGATIDGAEAERIGLVEQLTGSNLAETAAAFAARILANSSISLAALKRGIRLAADGAAADDIQDQLFESAFASEDLAERLSRRKKPSEQG</sequence>
<name>A0ABU3Q382_9SPHN</name>
<dbReference type="InterPro" id="IPR018376">
    <property type="entry name" value="Enoyl-CoA_hyd/isom_CS"/>
</dbReference>
<proteinExistence type="inferred from homology"/>
<protein>
    <submittedName>
        <fullName evidence="3">Enoyl-CoA hydratase/isomerase family protein</fullName>
    </submittedName>
</protein>
<dbReference type="CDD" id="cd06558">
    <property type="entry name" value="crotonase-like"/>
    <property type="match status" value="1"/>
</dbReference>